<dbReference type="Proteomes" id="UP001359559">
    <property type="component" value="Unassembled WGS sequence"/>
</dbReference>
<protein>
    <submittedName>
        <fullName evidence="2">Uncharacterized protein</fullName>
    </submittedName>
</protein>
<dbReference type="AlphaFoldDB" id="A0AAN9IKA0"/>
<proteinExistence type="predicted"/>
<keyword evidence="1" id="KW-0472">Membrane</keyword>
<name>A0AAN9IKA0_CLITE</name>
<gene>
    <name evidence="2" type="ORF">RJT34_25802</name>
</gene>
<sequence>MSLKPRQLNEKTIQPTLAKRQKGPLKYLKKSTSHSQFSKGQNCPSVRVLCPRKLTRAVTQAKNNRTRTLESLIYLLSHILSIPFFLCSLFR</sequence>
<keyword evidence="1" id="KW-0812">Transmembrane</keyword>
<evidence type="ECO:0000313" key="2">
    <source>
        <dbReference type="EMBL" id="KAK7280735.1"/>
    </source>
</evidence>
<organism evidence="2 3">
    <name type="scientific">Clitoria ternatea</name>
    <name type="common">Butterfly pea</name>
    <dbReference type="NCBI Taxonomy" id="43366"/>
    <lineage>
        <taxon>Eukaryota</taxon>
        <taxon>Viridiplantae</taxon>
        <taxon>Streptophyta</taxon>
        <taxon>Embryophyta</taxon>
        <taxon>Tracheophyta</taxon>
        <taxon>Spermatophyta</taxon>
        <taxon>Magnoliopsida</taxon>
        <taxon>eudicotyledons</taxon>
        <taxon>Gunneridae</taxon>
        <taxon>Pentapetalae</taxon>
        <taxon>rosids</taxon>
        <taxon>fabids</taxon>
        <taxon>Fabales</taxon>
        <taxon>Fabaceae</taxon>
        <taxon>Papilionoideae</taxon>
        <taxon>50 kb inversion clade</taxon>
        <taxon>NPAAA clade</taxon>
        <taxon>indigoferoid/millettioid clade</taxon>
        <taxon>Phaseoleae</taxon>
        <taxon>Clitoria</taxon>
    </lineage>
</organism>
<comment type="caution">
    <text evidence="2">The sequence shown here is derived from an EMBL/GenBank/DDBJ whole genome shotgun (WGS) entry which is preliminary data.</text>
</comment>
<feature type="transmembrane region" description="Helical" evidence="1">
    <location>
        <begin position="72"/>
        <end position="90"/>
    </location>
</feature>
<reference evidence="2 3" key="1">
    <citation type="submission" date="2024-01" db="EMBL/GenBank/DDBJ databases">
        <title>The genomes of 5 underutilized Papilionoideae crops provide insights into root nodulation and disease resistance.</title>
        <authorList>
            <person name="Yuan L."/>
        </authorList>
    </citation>
    <scope>NUCLEOTIDE SEQUENCE [LARGE SCALE GENOMIC DNA]</scope>
    <source>
        <strain evidence="2">LY-2023</strain>
        <tissue evidence="2">Leaf</tissue>
    </source>
</reference>
<evidence type="ECO:0000256" key="1">
    <source>
        <dbReference type="SAM" id="Phobius"/>
    </source>
</evidence>
<keyword evidence="3" id="KW-1185">Reference proteome</keyword>
<evidence type="ECO:0000313" key="3">
    <source>
        <dbReference type="Proteomes" id="UP001359559"/>
    </source>
</evidence>
<dbReference type="EMBL" id="JAYKXN010000006">
    <property type="protein sequence ID" value="KAK7280735.1"/>
    <property type="molecule type" value="Genomic_DNA"/>
</dbReference>
<keyword evidence="1" id="KW-1133">Transmembrane helix</keyword>
<accession>A0AAN9IKA0</accession>